<keyword evidence="7 12" id="KW-0175">Coiled coil</keyword>
<dbReference type="PANTHER" id="PTHR21426:SF12">
    <property type="entry name" value="EXOCYST COMPLEX COMPONENT 8"/>
    <property type="match status" value="1"/>
</dbReference>
<comment type="function">
    <text evidence="9">Involved in the secretory pathway as part of the exocyst complex which tethers secretory vesicles to the sites of exocytosis. Plays a role in both the assembly of the exocyst and the polarization of this complex to specific sites of the plasma membrane for exocytosis. Also involved in assembly of the spliceosome.</text>
</comment>
<dbReference type="GO" id="GO:0006887">
    <property type="term" value="P:exocytosis"/>
    <property type="evidence" value="ECO:0007669"/>
    <property type="project" value="UniProtKB-KW"/>
</dbReference>
<evidence type="ECO:0000313" key="16">
    <source>
        <dbReference type="Proteomes" id="UP000664169"/>
    </source>
</evidence>
<evidence type="ECO:0000256" key="6">
    <source>
        <dbReference type="ARBA" id="ARBA00022927"/>
    </source>
</evidence>
<dbReference type="Pfam" id="PF25345">
    <property type="entry name" value="PH_EXO84"/>
    <property type="match status" value="1"/>
</dbReference>
<keyword evidence="5" id="KW-0268">Exocytosis</keyword>
<name>A0A8H3I1H2_9LECA</name>
<reference evidence="15" key="1">
    <citation type="submission" date="2021-03" db="EMBL/GenBank/DDBJ databases">
        <authorList>
            <person name="Tagirdzhanova G."/>
        </authorList>
    </citation>
    <scope>NUCLEOTIDE SEQUENCE</scope>
</reference>
<dbReference type="SUPFAM" id="SSF74788">
    <property type="entry name" value="Cullin repeat-like"/>
    <property type="match status" value="1"/>
</dbReference>
<dbReference type="InterPro" id="IPR042560">
    <property type="entry name" value="Exo84_C_2"/>
</dbReference>
<dbReference type="PANTHER" id="PTHR21426">
    <property type="entry name" value="EXOCYST COMPLEX COMPONENT 8"/>
    <property type="match status" value="1"/>
</dbReference>
<sequence length="672" mass="74968">MADERQDVSLRSKNTRRQGFSAGSEAAAVRTGPRDRSQASSSSNNRQQGVGRPSLESVRSNESKPPRPARPRANDSTTNAVKKRYSYRYAQPPDLNAVPTIPTLPPVPALYAQLNDSNASFSQQQQQQQQQRRGGLDIKALRDPNLQPERYLEGVLVNASEQELVQYQQELRNMRNRTSTDWQRNVSQNRTQFIKISKEAEKLKGEMQTLQGLMNDLSVTLDQAAVASGTVRDDGARKKANRSSVANLEAMWSTQLQSLWKLIEGSQKFVAAIPGRHVILEQPGWTELDAATWKPKRPAHLVLLNDSLLIALRKRKRIDPSVADKGQKAPTKIVAERCFALQDIDLIDLETSVGDVRNSRGQPNQIVGAVTLKHGQETLTYRIDNRKGPQKSDLLLAFKRAVEELRRSERSENTATKSSNAMTYLANRDVAVNQNTNLVQSLSKVKEKTEVIIEIDGKQRNMRWIESQIDELDVEVALQKFEQAVQHVEFLKGVAKGLKHNAVAYELITAKLDERVSKLADVLVGLITANAAQVNSTVTHVGYLTRLDLVPRARIAYLSARTTQVQARVRTIVFEGNILNHITALSYVYFTLVRNTLTVYQQCFTTPMMSACITWAKTQLDAYNEQLARTLSGVEQGSEVHRLGLARARELAMIMDEAGLDFAGLVGLGLDA</sequence>
<keyword evidence="8" id="KW-0968">Cytoplasmic vesicle</keyword>
<dbReference type="InterPro" id="IPR011993">
    <property type="entry name" value="PH-like_dom_sf"/>
</dbReference>
<gene>
    <name evidence="15" type="ORF">GOMPHAMPRED_000428</name>
</gene>
<feature type="domain" description="Exocyst component Exo84 C-terminal" evidence="14">
    <location>
        <begin position="463"/>
        <end position="662"/>
    </location>
</feature>
<evidence type="ECO:0000256" key="9">
    <source>
        <dbReference type="ARBA" id="ARBA00057052"/>
    </source>
</evidence>
<evidence type="ECO:0000259" key="14">
    <source>
        <dbReference type="Pfam" id="PF16528"/>
    </source>
</evidence>
<feature type="compositionally biased region" description="Low complexity" evidence="13">
    <location>
        <begin position="38"/>
        <end position="48"/>
    </location>
</feature>
<organism evidence="15 16">
    <name type="scientific">Gomphillus americanus</name>
    <dbReference type="NCBI Taxonomy" id="1940652"/>
    <lineage>
        <taxon>Eukaryota</taxon>
        <taxon>Fungi</taxon>
        <taxon>Dikarya</taxon>
        <taxon>Ascomycota</taxon>
        <taxon>Pezizomycotina</taxon>
        <taxon>Lecanoromycetes</taxon>
        <taxon>OSLEUM clade</taxon>
        <taxon>Ostropomycetidae</taxon>
        <taxon>Ostropales</taxon>
        <taxon>Graphidaceae</taxon>
        <taxon>Gomphilloideae</taxon>
        <taxon>Gomphillus</taxon>
    </lineage>
</organism>
<evidence type="ECO:0000256" key="1">
    <source>
        <dbReference type="ARBA" id="ARBA00004398"/>
    </source>
</evidence>
<dbReference type="InterPro" id="IPR042561">
    <property type="entry name" value="Exo84_C_1"/>
</dbReference>
<dbReference type="Gene3D" id="1.20.58.1220">
    <property type="entry name" value="Exo84p, C-terminal helical domain"/>
    <property type="match status" value="1"/>
</dbReference>
<comment type="subunit">
    <text evidence="10">Component of the exocyst complex.</text>
</comment>
<comment type="similarity">
    <text evidence="2">Belongs to the EXO84 family.</text>
</comment>
<evidence type="ECO:0000256" key="7">
    <source>
        <dbReference type="ARBA" id="ARBA00023054"/>
    </source>
</evidence>
<dbReference type="Proteomes" id="UP000664169">
    <property type="component" value="Unassembled WGS sequence"/>
</dbReference>
<keyword evidence="6" id="KW-0653">Protein transport</keyword>
<dbReference type="Gene3D" id="2.30.29.30">
    <property type="entry name" value="Pleckstrin-homology domain (PH domain)/Phosphotyrosine-binding domain (PTB)"/>
    <property type="match status" value="1"/>
</dbReference>
<proteinExistence type="inferred from homology"/>
<comment type="caution">
    <text evidence="15">The sequence shown here is derived from an EMBL/GenBank/DDBJ whole genome shotgun (WGS) entry which is preliminary data.</text>
</comment>
<evidence type="ECO:0000256" key="13">
    <source>
        <dbReference type="SAM" id="MobiDB-lite"/>
    </source>
</evidence>
<dbReference type="GO" id="GO:0006893">
    <property type="term" value="P:Golgi to plasma membrane transport"/>
    <property type="evidence" value="ECO:0007669"/>
    <property type="project" value="TreeGrafter"/>
</dbReference>
<dbReference type="GO" id="GO:0015031">
    <property type="term" value="P:protein transport"/>
    <property type="evidence" value="ECO:0007669"/>
    <property type="project" value="UniProtKB-KW"/>
</dbReference>
<dbReference type="GO" id="GO:0030133">
    <property type="term" value="C:transport vesicle"/>
    <property type="evidence" value="ECO:0007669"/>
    <property type="project" value="UniProtKB-SubCell"/>
</dbReference>
<dbReference type="GO" id="GO:0000145">
    <property type="term" value="C:exocyst"/>
    <property type="evidence" value="ECO:0007669"/>
    <property type="project" value="InterPro"/>
</dbReference>
<protein>
    <recommendedName>
        <fullName evidence="3">Exocyst complex component EXO84</fullName>
    </recommendedName>
    <alternativeName>
        <fullName evidence="11">Exocyst complex component exo84</fullName>
    </alternativeName>
</protein>
<evidence type="ECO:0000313" key="15">
    <source>
        <dbReference type="EMBL" id="CAF9903610.1"/>
    </source>
</evidence>
<feature type="region of interest" description="Disordered" evidence="13">
    <location>
        <begin position="1"/>
        <end position="81"/>
    </location>
</feature>
<evidence type="ECO:0000256" key="2">
    <source>
        <dbReference type="ARBA" id="ARBA00007210"/>
    </source>
</evidence>
<evidence type="ECO:0000256" key="11">
    <source>
        <dbReference type="ARBA" id="ARBA00071741"/>
    </source>
</evidence>
<keyword evidence="16" id="KW-1185">Reference proteome</keyword>
<dbReference type="InterPro" id="IPR032403">
    <property type="entry name" value="Exo84_C"/>
</dbReference>
<dbReference type="Pfam" id="PF16528">
    <property type="entry name" value="Exo84_C"/>
    <property type="match status" value="1"/>
</dbReference>
<dbReference type="Gene3D" id="1.20.58.1210">
    <property type="entry name" value="Exo84p, N-terminal helical domain"/>
    <property type="match status" value="1"/>
</dbReference>
<feature type="coiled-coil region" evidence="12">
    <location>
        <begin position="157"/>
        <end position="220"/>
    </location>
</feature>
<evidence type="ECO:0000256" key="10">
    <source>
        <dbReference type="ARBA" id="ARBA00065378"/>
    </source>
</evidence>
<evidence type="ECO:0000256" key="8">
    <source>
        <dbReference type="ARBA" id="ARBA00023329"/>
    </source>
</evidence>
<evidence type="ECO:0000256" key="3">
    <source>
        <dbReference type="ARBA" id="ARBA00021269"/>
    </source>
</evidence>
<evidence type="ECO:0000256" key="4">
    <source>
        <dbReference type="ARBA" id="ARBA00022448"/>
    </source>
</evidence>
<dbReference type="InterPro" id="IPR016159">
    <property type="entry name" value="Cullin_repeat-like_dom_sf"/>
</dbReference>
<comment type="subcellular location">
    <subcellularLocation>
        <location evidence="1">Cytoplasmic vesicle</location>
        <location evidence="1">Secretory vesicle</location>
    </subcellularLocation>
</comment>
<dbReference type="Pfam" id="PF08700">
    <property type="entry name" value="VPS51_Exo84_N"/>
    <property type="match status" value="1"/>
</dbReference>
<dbReference type="FunFam" id="2.30.29.30:FF:000264">
    <property type="entry name" value="Potential exocyst complex component Exo84"/>
    <property type="match status" value="1"/>
</dbReference>
<dbReference type="AlphaFoldDB" id="A0A8H3I1H2"/>
<dbReference type="OrthoDB" id="642193at2759"/>
<feature type="compositionally biased region" description="Basic and acidic residues" evidence="13">
    <location>
        <begin position="1"/>
        <end position="10"/>
    </location>
</feature>
<dbReference type="EMBL" id="CAJPDQ010000001">
    <property type="protein sequence ID" value="CAF9903610.1"/>
    <property type="molecule type" value="Genomic_DNA"/>
</dbReference>
<accession>A0A8H3I1H2</accession>
<keyword evidence="4" id="KW-0813">Transport</keyword>
<dbReference type="InterPro" id="IPR033961">
    <property type="entry name" value="Exo84"/>
</dbReference>
<evidence type="ECO:0000256" key="12">
    <source>
        <dbReference type="SAM" id="Coils"/>
    </source>
</evidence>
<evidence type="ECO:0000256" key="5">
    <source>
        <dbReference type="ARBA" id="ARBA00022483"/>
    </source>
</evidence>